<comment type="caution">
    <text evidence="2">The sequence shown here is derived from an EMBL/GenBank/DDBJ whole genome shotgun (WGS) entry which is preliminary data.</text>
</comment>
<keyword evidence="3" id="KW-1185">Reference proteome</keyword>
<feature type="compositionally biased region" description="Polar residues" evidence="1">
    <location>
        <begin position="76"/>
        <end position="88"/>
    </location>
</feature>
<evidence type="ECO:0000256" key="1">
    <source>
        <dbReference type="SAM" id="MobiDB-lite"/>
    </source>
</evidence>
<dbReference type="AlphaFoldDB" id="A0A5B6WGC5"/>
<evidence type="ECO:0000313" key="2">
    <source>
        <dbReference type="EMBL" id="KAA3480829.1"/>
    </source>
</evidence>
<sequence length="113" mass="13426">MKTTQKIYHHHSYPQTPPMAHNGRTLRDYVLPNLEMVQGSITRPTIIANNFEIKSAMIQMIQNNLQFRGTIRKNQDPSQHGMNLQENFYKNRPTKERDRNIQTVRMREFSRSL</sequence>
<dbReference type="Proteomes" id="UP000325315">
    <property type="component" value="Unassembled WGS sequence"/>
</dbReference>
<name>A0A5B6WGC5_9ROSI</name>
<evidence type="ECO:0000313" key="3">
    <source>
        <dbReference type="Proteomes" id="UP000325315"/>
    </source>
</evidence>
<feature type="compositionally biased region" description="Basic and acidic residues" evidence="1">
    <location>
        <begin position="93"/>
        <end position="113"/>
    </location>
</feature>
<dbReference type="OrthoDB" id="1417698at2759"/>
<proteinExistence type="predicted"/>
<organism evidence="2 3">
    <name type="scientific">Gossypium australe</name>
    <dbReference type="NCBI Taxonomy" id="47621"/>
    <lineage>
        <taxon>Eukaryota</taxon>
        <taxon>Viridiplantae</taxon>
        <taxon>Streptophyta</taxon>
        <taxon>Embryophyta</taxon>
        <taxon>Tracheophyta</taxon>
        <taxon>Spermatophyta</taxon>
        <taxon>Magnoliopsida</taxon>
        <taxon>eudicotyledons</taxon>
        <taxon>Gunneridae</taxon>
        <taxon>Pentapetalae</taxon>
        <taxon>rosids</taxon>
        <taxon>malvids</taxon>
        <taxon>Malvales</taxon>
        <taxon>Malvaceae</taxon>
        <taxon>Malvoideae</taxon>
        <taxon>Gossypium</taxon>
    </lineage>
</organism>
<accession>A0A5B6WGC5</accession>
<gene>
    <name evidence="2" type="ORF">EPI10_021239</name>
</gene>
<protein>
    <submittedName>
        <fullName evidence="2">RING-H2 finger protein ATL63</fullName>
    </submittedName>
</protein>
<reference evidence="3" key="1">
    <citation type="journal article" date="2019" name="Plant Biotechnol. J.">
        <title>Genome sequencing of the Australian wild diploid species Gossypium australe highlights disease resistance and delayed gland morphogenesis.</title>
        <authorList>
            <person name="Cai Y."/>
            <person name="Cai X."/>
            <person name="Wang Q."/>
            <person name="Wang P."/>
            <person name="Zhang Y."/>
            <person name="Cai C."/>
            <person name="Xu Y."/>
            <person name="Wang K."/>
            <person name="Zhou Z."/>
            <person name="Wang C."/>
            <person name="Geng S."/>
            <person name="Li B."/>
            <person name="Dong Q."/>
            <person name="Hou Y."/>
            <person name="Wang H."/>
            <person name="Ai P."/>
            <person name="Liu Z."/>
            <person name="Yi F."/>
            <person name="Sun M."/>
            <person name="An G."/>
            <person name="Cheng J."/>
            <person name="Zhang Y."/>
            <person name="Shi Q."/>
            <person name="Xie Y."/>
            <person name="Shi X."/>
            <person name="Chang Y."/>
            <person name="Huang F."/>
            <person name="Chen Y."/>
            <person name="Hong S."/>
            <person name="Mi L."/>
            <person name="Sun Q."/>
            <person name="Zhang L."/>
            <person name="Zhou B."/>
            <person name="Peng R."/>
            <person name="Zhang X."/>
            <person name="Liu F."/>
        </authorList>
    </citation>
    <scope>NUCLEOTIDE SEQUENCE [LARGE SCALE GENOMIC DNA]</scope>
    <source>
        <strain evidence="3">cv. PA1801</strain>
    </source>
</reference>
<dbReference type="EMBL" id="SMMG02000003">
    <property type="protein sequence ID" value="KAA3480829.1"/>
    <property type="molecule type" value="Genomic_DNA"/>
</dbReference>
<feature type="region of interest" description="Disordered" evidence="1">
    <location>
        <begin position="74"/>
        <end position="113"/>
    </location>
</feature>